<comment type="caution">
    <text evidence="1">The sequence shown here is derived from an EMBL/GenBank/DDBJ whole genome shotgun (WGS) entry which is preliminary data.</text>
</comment>
<accession>A0A0F9SZ85</accession>
<gene>
    <name evidence="1" type="ORF">LCGC14_0792440</name>
</gene>
<organism evidence="1">
    <name type="scientific">marine sediment metagenome</name>
    <dbReference type="NCBI Taxonomy" id="412755"/>
    <lineage>
        <taxon>unclassified sequences</taxon>
        <taxon>metagenomes</taxon>
        <taxon>ecological metagenomes</taxon>
    </lineage>
</organism>
<name>A0A0F9SZ85_9ZZZZ</name>
<evidence type="ECO:0000313" key="1">
    <source>
        <dbReference type="EMBL" id="KKN34563.1"/>
    </source>
</evidence>
<dbReference type="AlphaFoldDB" id="A0A0F9SZ85"/>
<dbReference type="EMBL" id="LAZR01002097">
    <property type="protein sequence ID" value="KKN34563.1"/>
    <property type="molecule type" value="Genomic_DNA"/>
</dbReference>
<reference evidence="1" key="1">
    <citation type="journal article" date="2015" name="Nature">
        <title>Complex archaea that bridge the gap between prokaryotes and eukaryotes.</title>
        <authorList>
            <person name="Spang A."/>
            <person name="Saw J.H."/>
            <person name="Jorgensen S.L."/>
            <person name="Zaremba-Niedzwiedzka K."/>
            <person name="Martijn J."/>
            <person name="Lind A.E."/>
            <person name="van Eijk R."/>
            <person name="Schleper C."/>
            <person name="Guy L."/>
            <person name="Ettema T.J."/>
        </authorList>
    </citation>
    <scope>NUCLEOTIDE SEQUENCE</scope>
</reference>
<proteinExistence type="predicted"/>
<protein>
    <submittedName>
        <fullName evidence="1">Uncharacterized protein</fullName>
    </submittedName>
</protein>
<sequence>MLKLLGSVSVLNNALFWLPNRKLTPDRESSLTGRFLALIKELVMSYQDTPQCVSSVIREAQHASRSKGIPTGIAWDADRALWIVYDLSEGTLPGQEPELVCFPDSSTVLPLTSIAIDVLESLACQTVEPPLAA</sequence>